<dbReference type="Pfam" id="PF01547">
    <property type="entry name" value="SBP_bac_1"/>
    <property type="match status" value="1"/>
</dbReference>
<reference evidence="2 3" key="1">
    <citation type="submission" date="2023-07" db="EMBL/GenBank/DDBJ databases">
        <title>Genomic Encyclopedia of Type Strains, Phase IV (KMG-IV): sequencing the most valuable type-strain genomes for metagenomic binning, comparative biology and taxonomic classification.</title>
        <authorList>
            <person name="Goeker M."/>
        </authorList>
    </citation>
    <scope>NUCLEOTIDE SEQUENCE [LARGE SCALE GENOMIC DNA]</scope>
    <source>
        <strain evidence="2 3">T98</strain>
    </source>
</reference>
<organism evidence="2 3">
    <name type="scientific">Paenibacillus forsythiae</name>
    <dbReference type="NCBI Taxonomy" id="365616"/>
    <lineage>
        <taxon>Bacteria</taxon>
        <taxon>Bacillati</taxon>
        <taxon>Bacillota</taxon>
        <taxon>Bacilli</taxon>
        <taxon>Bacillales</taxon>
        <taxon>Paenibacillaceae</taxon>
        <taxon>Paenibacillus</taxon>
    </lineage>
</organism>
<dbReference type="RefSeq" id="WP_025697465.1">
    <property type="nucleotide sequence ID" value="NZ_JAUSUY010000019.1"/>
</dbReference>
<dbReference type="InterPro" id="IPR050490">
    <property type="entry name" value="Bact_solute-bd_prot1"/>
</dbReference>
<dbReference type="Gene3D" id="3.40.190.10">
    <property type="entry name" value="Periplasmic binding protein-like II"/>
    <property type="match status" value="2"/>
</dbReference>
<proteinExistence type="predicted"/>
<feature type="chain" id="PRO_5045804042" evidence="1">
    <location>
        <begin position="28"/>
        <end position="430"/>
    </location>
</feature>
<gene>
    <name evidence="2" type="ORF">J2Z22_003870</name>
</gene>
<dbReference type="EMBL" id="JAUSUY010000019">
    <property type="protein sequence ID" value="MDT3428278.1"/>
    <property type="molecule type" value="Genomic_DNA"/>
</dbReference>
<dbReference type="InterPro" id="IPR006059">
    <property type="entry name" value="SBP"/>
</dbReference>
<sequence length="430" mass="47870">MKKYARTRIFIMILACLALIVAGCADKAVEEQKTEDANITLKVFWWGSEDRQKRTEAVIKLFEEQHPGVTIEGTTVPLSAYWDQLAMKAADQDFPDVLQMDYSMISDYSMRKLLEPLDAFVEKGTINLSDVDSVYVNPGKINHALYGISLGVNAPALIYDPKVFQQTGIKGPGQEITYDQLIETGKQLKAELGDDFYPLDAEMLDFSYYIRQKGATLFSRGGKALGYENDQDLTDFFKLQKTLVNEGIMGFSGSKEEKDSLFVKGDSAFSPITSNRVILYSQLKGRPIRMMPLPLLQGGEEGNYLKPSQFFSVSSYSKHKEAAAEFIDFFTNDTAANEILQGERGVPIAGKIRKLLAEQAGESGKEQYNYIEYVASHNKPIDPPPPRGASKVNNLLLRLGKQVNDGLKTPEAASQQFRKEATATLAEMNS</sequence>
<feature type="signal peptide" evidence="1">
    <location>
        <begin position="1"/>
        <end position="27"/>
    </location>
</feature>
<keyword evidence="3" id="KW-1185">Reference proteome</keyword>
<name>A0ABU3HBS3_9BACL</name>
<accession>A0ABU3HBS3</accession>
<evidence type="ECO:0000256" key="1">
    <source>
        <dbReference type="SAM" id="SignalP"/>
    </source>
</evidence>
<dbReference type="PANTHER" id="PTHR43649:SF11">
    <property type="entry name" value="ABC TRANSPORTER SUBSTRATE-BINDING PROTEIN YESO-RELATED"/>
    <property type="match status" value="1"/>
</dbReference>
<dbReference type="PANTHER" id="PTHR43649">
    <property type="entry name" value="ARABINOSE-BINDING PROTEIN-RELATED"/>
    <property type="match status" value="1"/>
</dbReference>
<protein>
    <submittedName>
        <fullName evidence="2">Multiple sugar transport system substrate-binding protein</fullName>
    </submittedName>
</protein>
<comment type="caution">
    <text evidence="2">The sequence shown here is derived from an EMBL/GenBank/DDBJ whole genome shotgun (WGS) entry which is preliminary data.</text>
</comment>
<dbReference type="Proteomes" id="UP001248709">
    <property type="component" value="Unassembled WGS sequence"/>
</dbReference>
<keyword evidence="2" id="KW-0762">Sugar transport</keyword>
<evidence type="ECO:0000313" key="3">
    <source>
        <dbReference type="Proteomes" id="UP001248709"/>
    </source>
</evidence>
<keyword evidence="1" id="KW-0732">Signal</keyword>
<dbReference type="PROSITE" id="PS51257">
    <property type="entry name" value="PROKAR_LIPOPROTEIN"/>
    <property type="match status" value="1"/>
</dbReference>
<dbReference type="SUPFAM" id="SSF53850">
    <property type="entry name" value="Periplasmic binding protein-like II"/>
    <property type="match status" value="1"/>
</dbReference>
<keyword evidence="2" id="KW-0813">Transport</keyword>
<evidence type="ECO:0000313" key="2">
    <source>
        <dbReference type="EMBL" id="MDT3428278.1"/>
    </source>
</evidence>